<feature type="transmembrane region" description="Helical" evidence="1">
    <location>
        <begin position="61"/>
        <end position="80"/>
    </location>
</feature>
<keyword evidence="1" id="KW-0812">Transmembrane</keyword>
<accession>A0ABW5UZM7</accession>
<keyword evidence="4" id="KW-1185">Reference proteome</keyword>
<evidence type="ECO:0000256" key="1">
    <source>
        <dbReference type="SAM" id="Phobius"/>
    </source>
</evidence>
<keyword evidence="1" id="KW-0472">Membrane</keyword>
<evidence type="ECO:0000313" key="4">
    <source>
        <dbReference type="Proteomes" id="UP001597492"/>
    </source>
</evidence>
<feature type="domain" description="Protein-glutamine gamma-glutamyltransferase-like C-terminal" evidence="2">
    <location>
        <begin position="127"/>
        <end position="196"/>
    </location>
</feature>
<dbReference type="Pfam" id="PF13559">
    <property type="entry name" value="DUF4129"/>
    <property type="match status" value="1"/>
</dbReference>
<dbReference type="RefSeq" id="WP_019618676.1">
    <property type="nucleotide sequence ID" value="NZ_JBHUNE010000009.1"/>
</dbReference>
<dbReference type="Proteomes" id="UP001597492">
    <property type="component" value="Unassembled WGS sequence"/>
</dbReference>
<proteinExistence type="predicted"/>
<reference evidence="4" key="1">
    <citation type="journal article" date="2019" name="Int. J. Syst. Evol. Microbiol.">
        <title>The Global Catalogue of Microorganisms (GCM) 10K type strain sequencing project: providing services to taxonomists for standard genome sequencing and annotation.</title>
        <authorList>
            <consortium name="The Broad Institute Genomics Platform"/>
            <consortium name="The Broad Institute Genome Sequencing Center for Infectious Disease"/>
            <person name="Wu L."/>
            <person name="Ma J."/>
        </authorList>
    </citation>
    <scope>NUCLEOTIDE SEQUENCE [LARGE SCALE GENOMIC DNA]</scope>
    <source>
        <strain evidence="4">TISTR 1514</strain>
    </source>
</reference>
<protein>
    <submittedName>
        <fullName evidence="3">DUF4129 domain-containing protein</fullName>
    </submittedName>
</protein>
<evidence type="ECO:0000313" key="3">
    <source>
        <dbReference type="EMBL" id="MFD2759162.1"/>
    </source>
</evidence>
<evidence type="ECO:0000259" key="2">
    <source>
        <dbReference type="Pfam" id="PF13559"/>
    </source>
</evidence>
<dbReference type="EMBL" id="JBHUNE010000009">
    <property type="protein sequence ID" value="MFD2759162.1"/>
    <property type="molecule type" value="Genomic_DNA"/>
</dbReference>
<name>A0ABW5UZM7_9MICO</name>
<keyword evidence="1" id="KW-1133">Transmembrane helix</keyword>
<dbReference type="InterPro" id="IPR025403">
    <property type="entry name" value="TgpA-like_C"/>
</dbReference>
<organism evidence="3 4">
    <name type="scientific">Gulosibacter faecalis</name>
    <dbReference type="NCBI Taxonomy" id="272240"/>
    <lineage>
        <taxon>Bacteria</taxon>
        <taxon>Bacillati</taxon>
        <taxon>Actinomycetota</taxon>
        <taxon>Actinomycetes</taxon>
        <taxon>Micrococcales</taxon>
        <taxon>Microbacteriaceae</taxon>
        <taxon>Gulosibacter</taxon>
    </lineage>
</organism>
<sequence length="215" mass="23816">MTTPITPDEDTARDWLLQELSKAEYQEAKPNPIDELFNAIWEWFASLFEYTPNGVFGINPAWIFIILGIILLVVLFVIFGRPRAVARRRSEHGAVFLENDTRTVAELRDASERAAGRGDWSLALTERYRAIARALADRTLIRLRPGTTAQGVAAAAAGPFPGERDELRGAATAFDAVRYAEHGASADDYERVRTLDARLDRAHPNLAAAPEAVAR</sequence>
<comment type="caution">
    <text evidence="3">The sequence shown here is derived from an EMBL/GenBank/DDBJ whole genome shotgun (WGS) entry which is preliminary data.</text>
</comment>
<gene>
    <name evidence="3" type="ORF">ACFSW7_12330</name>
</gene>